<proteinExistence type="predicted"/>
<feature type="domain" description="Rhodanese" evidence="1">
    <location>
        <begin position="21"/>
        <end position="105"/>
    </location>
</feature>
<dbReference type="AlphaFoldDB" id="A0A1G6AEP8"/>
<dbReference type="OrthoDB" id="9800872at2"/>
<dbReference type="InterPro" id="IPR052367">
    <property type="entry name" value="Thiosulfate_ST/Rhodanese-like"/>
</dbReference>
<dbReference type="InterPro" id="IPR001763">
    <property type="entry name" value="Rhodanese-like_dom"/>
</dbReference>
<dbReference type="PANTHER" id="PTHR45431:SF3">
    <property type="entry name" value="RHODANESE-LIKE DOMAIN-CONTAINING PROTEIN 15, CHLOROPLASTIC"/>
    <property type="match status" value="1"/>
</dbReference>
<keyword evidence="2" id="KW-0808">Transferase</keyword>
<evidence type="ECO:0000313" key="3">
    <source>
        <dbReference type="Proteomes" id="UP000199228"/>
    </source>
</evidence>
<dbReference type="Gene3D" id="3.40.250.10">
    <property type="entry name" value="Rhodanese-like domain"/>
    <property type="match status" value="1"/>
</dbReference>
<dbReference type="InterPro" id="IPR001307">
    <property type="entry name" value="Thiosulphate_STrfase_CS"/>
</dbReference>
<dbReference type="CDD" id="cd00158">
    <property type="entry name" value="RHOD"/>
    <property type="match status" value="1"/>
</dbReference>
<sequence length="107" mass="11785">MGLFNRMKQGDINRQLENYKKTPGAILLDVRETHEFSQGHIPGAVNLPGTMIQNAPSVVKKKETPIFAYCLSGARSSRAIQALKSMGYTNVTNMGGVNRYKGDLERG</sequence>
<organism evidence="2 3">
    <name type="scientific">Eubacterium oxidoreducens</name>
    <dbReference type="NCBI Taxonomy" id="1732"/>
    <lineage>
        <taxon>Bacteria</taxon>
        <taxon>Bacillati</taxon>
        <taxon>Bacillota</taxon>
        <taxon>Clostridia</taxon>
        <taxon>Eubacteriales</taxon>
        <taxon>Eubacteriaceae</taxon>
        <taxon>Eubacterium</taxon>
    </lineage>
</organism>
<evidence type="ECO:0000313" key="2">
    <source>
        <dbReference type="EMBL" id="SDB06862.1"/>
    </source>
</evidence>
<dbReference type="GO" id="GO:0004792">
    <property type="term" value="F:thiosulfate-cyanide sulfurtransferase activity"/>
    <property type="evidence" value="ECO:0007669"/>
    <property type="project" value="InterPro"/>
</dbReference>
<dbReference type="SUPFAM" id="SSF52821">
    <property type="entry name" value="Rhodanese/Cell cycle control phosphatase"/>
    <property type="match status" value="1"/>
</dbReference>
<dbReference type="InterPro" id="IPR036873">
    <property type="entry name" value="Rhodanese-like_dom_sf"/>
</dbReference>
<dbReference type="PROSITE" id="PS00380">
    <property type="entry name" value="RHODANESE_1"/>
    <property type="match status" value="1"/>
</dbReference>
<keyword evidence="3" id="KW-1185">Reference proteome</keyword>
<gene>
    <name evidence="2" type="ORF">SAMN02910417_00492</name>
</gene>
<dbReference type="SMART" id="SM00450">
    <property type="entry name" value="RHOD"/>
    <property type="match status" value="1"/>
</dbReference>
<protein>
    <submittedName>
        <fullName evidence="2">Rhodanese-related sulfurtransferase</fullName>
    </submittedName>
</protein>
<reference evidence="2 3" key="1">
    <citation type="submission" date="2016-10" db="EMBL/GenBank/DDBJ databases">
        <authorList>
            <person name="de Groot N.N."/>
        </authorList>
    </citation>
    <scope>NUCLEOTIDE SEQUENCE [LARGE SCALE GENOMIC DNA]</scope>
    <source>
        <strain evidence="2 3">DSM 3217</strain>
    </source>
</reference>
<dbReference type="PROSITE" id="PS50206">
    <property type="entry name" value="RHODANESE_3"/>
    <property type="match status" value="1"/>
</dbReference>
<name>A0A1G6AEP8_EUBOX</name>
<dbReference type="Pfam" id="PF00581">
    <property type="entry name" value="Rhodanese"/>
    <property type="match status" value="1"/>
</dbReference>
<evidence type="ECO:0000259" key="1">
    <source>
        <dbReference type="PROSITE" id="PS50206"/>
    </source>
</evidence>
<dbReference type="Proteomes" id="UP000199228">
    <property type="component" value="Unassembled WGS sequence"/>
</dbReference>
<dbReference type="RefSeq" id="WP_090171831.1">
    <property type="nucleotide sequence ID" value="NZ_FMXR01000005.1"/>
</dbReference>
<accession>A0A1G6AEP8</accession>
<dbReference type="PANTHER" id="PTHR45431">
    <property type="entry name" value="RHODANESE-LIKE DOMAIN-CONTAINING PROTEIN 15, CHLOROPLASTIC"/>
    <property type="match status" value="1"/>
</dbReference>
<dbReference type="EMBL" id="FMXR01000005">
    <property type="protein sequence ID" value="SDB06862.1"/>
    <property type="molecule type" value="Genomic_DNA"/>
</dbReference>
<dbReference type="STRING" id="1732.SAMN02910417_00492"/>